<dbReference type="EMBL" id="AOIQ01000006">
    <property type="protein sequence ID" value="ELZ13875.1"/>
    <property type="molecule type" value="Genomic_DNA"/>
</dbReference>
<organism evidence="3 4">
    <name type="scientific">Halovivax asiaticus JCM 14624</name>
    <dbReference type="NCBI Taxonomy" id="1227490"/>
    <lineage>
        <taxon>Archaea</taxon>
        <taxon>Methanobacteriati</taxon>
        <taxon>Methanobacteriota</taxon>
        <taxon>Stenosarchaea group</taxon>
        <taxon>Halobacteria</taxon>
        <taxon>Halobacteriales</taxon>
        <taxon>Natrialbaceae</taxon>
        <taxon>Halovivax</taxon>
    </lineage>
</organism>
<evidence type="ECO:0000313" key="4">
    <source>
        <dbReference type="Proteomes" id="UP000011560"/>
    </source>
</evidence>
<feature type="region of interest" description="Disordered" evidence="1">
    <location>
        <begin position="1"/>
        <end position="27"/>
    </location>
</feature>
<dbReference type="InterPro" id="IPR036390">
    <property type="entry name" value="WH_DNA-bd_sf"/>
</dbReference>
<dbReference type="SMART" id="SM00418">
    <property type="entry name" value="HTH_ARSR"/>
    <property type="match status" value="1"/>
</dbReference>
<dbReference type="CDD" id="cd00090">
    <property type="entry name" value="HTH_ARSR"/>
    <property type="match status" value="1"/>
</dbReference>
<dbReference type="OrthoDB" id="290446at2157"/>
<sequence length="139" mass="15621">MNGRQSKRADEPTPRDHGHDGQPELADISTETVCDLLGDRYARRLLTLLVERPRTGRELIEETDMSRPTVYRRLGRLRTSGLVRTETELDTDGHHRNRFYATVNGCDFAVGDTGIETRVRPSDDDRSGRGGSITSGHDE</sequence>
<dbReference type="InterPro" id="IPR001845">
    <property type="entry name" value="HTH_ArsR_DNA-bd_dom"/>
</dbReference>
<dbReference type="SUPFAM" id="SSF46785">
    <property type="entry name" value="Winged helix' DNA-binding domain"/>
    <property type="match status" value="1"/>
</dbReference>
<feature type="compositionally biased region" description="Basic and acidic residues" evidence="1">
    <location>
        <begin position="115"/>
        <end position="128"/>
    </location>
</feature>
<keyword evidence="4" id="KW-1185">Reference proteome</keyword>
<name>M0BSF1_9EURY</name>
<feature type="compositionally biased region" description="Basic and acidic residues" evidence="1">
    <location>
        <begin position="7"/>
        <end position="22"/>
    </location>
</feature>
<evidence type="ECO:0000256" key="1">
    <source>
        <dbReference type="SAM" id="MobiDB-lite"/>
    </source>
</evidence>
<dbReference type="InterPro" id="IPR036388">
    <property type="entry name" value="WH-like_DNA-bd_sf"/>
</dbReference>
<comment type="caution">
    <text evidence="3">The sequence shown here is derived from an EMBL/GenBank/DDBJ whole genome shotgun (WGS) entry which is preliminary data.</text>
</comment>
<accession>M0BSF1</accession>
<dbReference type="InterPro" id="IPR057527">
    <property type="entry name" value="HVO_A0261-like_N"/>
</dbReference>
<dbReference type="GO" id="GO:0003700">
    <property type="term" value="F:DNA-binding transcription factor activity"/>
    <property type="evidence" value="ECO:0007669"/>
    <property type="project" value="InterPro"/>
</dbReference>
<evidence type="ECO:0000313" key="3">
    <source>
        <dbReference type="EMBL" id="ELZ13875.1"/>
    </source>
</evidence>
<dbReference type="PATRIC" id="fig|1227490.4.peg.711"/>
<dbReference type="InterPro" id="IPR011991">
    <property type="entry name" value="ArsR-like_HTH"/>
</dbReference>
<protein>
    <submittedName>
        <fullName evidence="3">Transcriptional regulator, ArsR family protein</fullName>
    </submittedName>
</protein>
<reference evidence="3 4" key="1">
    <citation type="journal article" date="2014" name="PLoS Genet.">
        <title>Phylogenetically driven sequencing of extremely halophilic archaea reveals strategies for static and dynamic osmo-response.</title>
        <authorList>
            <person name="Becker E.A."/>
            <person name="Seitzer P.M."/>
            <person name="Tritt A."/>
            <person name="Larsen D."/>
            <person name="Krusor M."/>
            <person name="Yao A.I."/>
            <person name="Wu D."/>
            <person name="Madern D."/>
            <person name="Eisen J.A."/>
            <person name="Darling A.E."/>
            <person name="Facciotti M.T."/>
        </authorList>
    </citation>
    <scope>NUCLEOTIDE SEQUENCE [LARGE SCALE GENOMIC DNA]</scope>
    <source>
        <strain evidence="3 4">JCM 14624</strain>
    </source>
</reference>
<gene>
    <name evidence="3" type="ORF">C479_03481</name>
</gene>
<feature type="domain" description="HTH arsR-type" evidence="2">
    <location>
        <begin position="32"/>
        <end position="119"/>
    </location>
</feature>
<evidence type="ECO:0000259" key="2">
    <source>
        <dbReference type="SMART" id="SM00418"/>
    </source>
</evidence>
<dbReference type="Gene3D" id="1.10.10.10">
    <property type="entry name" value="Winged helix-like DNA-binding domain superfamily/Winged helix DNA-binding domain"/>
    <property type="match status" value="1"/>
</dbReference>
<dbReference type="Proteomes" id="UP000011560">
    <property type="component" value="Unassembled WGS sequence"/>
</dbReference>
<proteinExistence type="predicted"/>
<dbReference type="RefSeq" id="WP_007697848.1">
    <property type="nucleotide sequence ID" value="NZ_AOIQ01000006.1"/>
</dbReference>
<dbReference type="AlphaFoldDB" id="M0BSF1"/>
<feature type="region of interest" description="Disordered" evidence="1">
    <location>
        <begin position="115"/>
        <end position="139"/>
    </location>
</feature>
<dbReference type="Pfam" id="PF25213">
    <property type="entry name" value="HVO_A0261_N"/>
    <property type="match status" value="1"/>
</dbReference>